<feature type="domain" description="HTH cro/C1-type" evidence="1">
    <location>
        <begin position="87"/>
        <end position="110"/>
    </location>
</feature>
<organism evidence="2 3">
    <name type="scientific">Nocardia transvalensis</name>
    <dbReference type="NCBI Taxonomy" id="37333"/>
    <lineage>
        <taxon>Bacteria</taxon>
        <taxon>Bacillati</taxon>
        <taxon>Actinomycetota</taxon>
        <taxon>Actinomycetes</taxon>
        <taxon>Mycobacteriales</taxon>
        <taxon>Nocardiaceae</taxon>
        <taxon>Nocardia</taxon>
    </lineage>
</organism>
<dbReference type="InterPro" id="IPR001387">
    <property type="entry name" value="Cro/C1-type_HTH"/>
</dbReference>
<accession>A0A7W9PB43</accession>
<proteinExistence type="predicted"/>
<dbReference type="PROSITE" id="PS50943">
    <property type="entry name" value="HTH_CROC1"/>
    <property type="match status" value="1"/>
</dbReference>
<dbReference type="Proteomes" id="UP000540412">
    <property type="component" value="Unassembled WGS sequence"/>
</dbReference>
<keyword evidence="3" id="KW-1185">Reference proteome</keyword>
<evidence type="ECO:0000259" key="1">
    <source>
        <dbReference type="PROSITE" id="PS50943"/>
    </source>
</evidence>
<gene>
    <name evidence="2" type="ORF">BJY24_001701</name>
</gene>
<comment type="caution">
    <text evidence="2">The sequence shown here is derived from an EMBL/GenBank/DDBJ whole genome shotgun (WGS) entry which is preliminary data.</text>
</comment>
<name>A0A7W9PB43_9NOCA</name>
<evidence type="ECO:0000313" key="3">
    <source>
        <dbReference type="Proteomes" id="UP000540412"/>
    </source>
</evidence>
<evidence type="ECO:0000313" key="2">
    <source>
        <dbReference type="EMBL" id="MBB5912834.1"/>
    </source>
</evidence>
<protein>
    <recommendedName>
        <fullName evidence="1">HTH cro/C1-type domain-containing protein</fullName>
    </recommendedName>
</protein>
<dbReference type="Gene3D" id="3.50.80.10">
    <property type="entry name" value="D-tyrosyl-tRNA(Tyr) deacylase"/>
    <property type="match status" value="1"/>
</dbReference>
<sequence length="173" mass="18943">MRIYANRCHSFDYRITAAHPCAVDLEPTAVVGATRPFFDCLVLAIGVDRGDLAVTETAATIVKCIAAQTDSGYIVIDGFARWAMAGRGATNPDIDVLTGLADALDVLSELVERLEERGELVHQMPFGWNTVRHADVMDGEWSNRVIDLGTTERPRQAWSLTPRALRSCGVPSR</sequence>
<reference evidence="2 3" key="1">
    <citation type="submission" date="2020-08" db="EMBL/GenBank/DDBJ databases">
        <title>Sequencing the genomes of 1000 actinobacteria strains.</title>
        <authorList>
            <person name="Klenk H.-P."/>
        </authorList>
    </citation>
    <scope>NUCLEOTIDE SEQUENCE [LARGE SCALE GENOMIC DNA]</scope>
    <source>
        <strain evidence="2 3">DSM 43582</strain>
    </source>
</reference>
<dbReference type="EMBL" id="JACHIT010000001">
    <property type="protein sequence ID" value="MBB5912834.1"/>
    <property type="molecule type" value="Genomic_DNA"/>
</dbReference>
<dbReference type="InterPro" id="IPR023509">
    <property type="entry name" value="DTD-like_sf"/>
</dbReference>
<dbReference type="RefSeq" id="WP_040745863.1">
    <property type="nucleotide sequence ID" value="NZ_JACHIT010000001.1"/>
</dbReference>
<dbReference type="AlphaFoldDB" id="A0A7W9PB43"/>